<feature type="compositionally biased region" description="Polar residues" evidence="10">
    <location>
        <begin position="66"/>
        <end position="79"/>
    </location>
</feature>
<gene>
    <name evidence="15" type="primary">LOC108564413</name>
</gene>
<feature type="region of interest" description="Disordered" evidence="10">
    <location>
        <begin position="57"/>
        <end position="189"/>
    </location>
</feature>
<dbReference type="Proteomes" id="UP000695000">
    <property type="component" value="Unplaced"/>
</dbReference>
<feature type="domain" description="Transducer of regulated CREB activity N-terminal" evidence="11">
    <location>
        <begin position="3"/>
        <end position="66"/>
    </location>
</feature>
<evidence type="ECO:0000259" key="11">
    <source>
        <dbReference type="Pfam" id="PF12884"/>
    </source>
</evidence>
<feature type="region of interest" description="Disordered" evidence="10">
    <location>
        <begin position="323"/>
        <end position="373"/>
    </location>
</feature>
<evidence type="ECO:0000256" key="10">
    <source>
        <dbReference type="SAM" id="MobiDB-lite"/>
    </source>
</evidence>
<keyword evidence="4" id="KW-0963">Cytoplasm</keyword>
<feature type="compositionally biased region" description="Polar residues" evidence="10">
    <location>
        <begin position="268"/>
        <end position="283"/>
    </location>
</feature>
<evidence type="ECO:0000256" key="3">
    <source>
        <dbReference type="ARBA" id="ARBA00007167"/>
    </source>
</evidence>
<protein>
    <submittedName>
        <fullName evidence="15">CREB-regulated transcription coactivator 1-like isoform X1</fullName>
    </submittedName>
</protein>
<evidence type="ECO:0000256" key="7">
    <source>
        <dbReference type="ARBA" id="ARBA00023159"/>
    </source>
</evidence>
<evidence type="ECO:0000256" key="1">
    <source>
        <dbReference type="ARBA" id="ARBA00004123"/>
    </source>
</evidence>
<keyword evidence="6" id="KW-0805">Transcription regulation</keyword>
<evidence type="ECO:0000259" key="13">
    <source>
        <dbReference type="Pfam" id="PF12886"/>
    </source>
</evidence>
<dbReference type="InterPro" id="IPR024784">
    <property type="entry name" value="TORC_M"/>
</dbReference>
<dbReference type="Pfam" id="PF12885">
    <property type="entry name" value="TORC_M"/>
    <property type="match status" value="1"/>
</dbReference>
<dbReference type="PANTHER" id="PTHR13589:SF15">
    <property type="entry name" value="CREB-REGULATED TRANSCRIPTION COACTIVATOR, ISOFORM B"/>
    <property type="match status" value="1"/>
</dbReference>
<dbReference type="RefSeq" id="XP_017778943.1">
    <property type="nucleotide sequence ID" value="XM_017923454.1"/>
</dbReference>
<evidence type="ECO:0000256" key="5">
    <source>
        <dbReference type="ARBA" id="ARBA00022553"/>
    </source>
</evidence>
<accession>A0ABM1MWJ3</accession>
<organism evidence="14 15">
    <name type="scientific">Nicrophorus vespilloides</name>
    <name type="common">Boreal carrion beetle</name>
    <dbReference type="NCBI Taxonomy" id="110193"/>
    <lineage>
        <taxon>Eukaryota</taxon>
        <taxon>Metazoa</taxon>
        <taxon>Ecdysozoa</taxon>
        <taxon>Arthropoda</taxon>
        <taxon>Hexapoda</taxon>
        <taxon>Insecta</taxon>
        <taxon>Pterygota</taxon>
        <taxon>Neoptera</taxon>
        <taxon>Endopterygota</taxon>
        <taxon>Coleoptera</taxon>
        <taxon>Polyphaga</taxon>
        <taxon>Staphyliniformia</taxon>
        <taxon>Silphidae</taxon>
        <taxon>Nicrophorinae</taxon>
        <taxon>Nicrophorus</taxon>
    </lineage>
</organism>
<evidence type="ECO:0000313" key="15">
    <source>
        <dbReference type="RefSeq" id="XP_017778943.1"/>
    </source>
</evidence>
<keyword evidence="8" id="KW-0804">Transcription</keyword>
<feature type="compositionally biased region" description="Low complexity" evidence="10">
    <location>
        <begin position="243"/>
        <end position="262"/>
    </location>
</feature>
<evidence type="ECO:0000256" key="6">
    <source>
        <dbReference type="ARBA" id="ARBA00023015"/>
    </source>
</evidence>
<evidence type="ECO:0000256" key="4">
    <source>
        <dbReference type="ARBA" id="ARBA00022490"/>
    </source>
</evidence>
<keyword evidence="5" id="KW-0597">Phosphoprotein</keyword>
<name>A0ABM1MWJ3_NICVS</name>
<keyword evidence="9" id="KW-0539">Nucleus</keyword>
<evidence type="ECO:0000313" key="14">
    <source>
        <dbReference type="Proteomes" id="UP000695000"/>
    </source>
</evidence>
<feature type="region of interest" description="Disordered" evidence="10">
    <location>
        <begin position="221"/>
        <end position="283"/>
    </location>
</feature>
<dbReference type="Pfam" id="PF12886">
    <property type="entry name" value="TORC_C"/>
    <property type="match status" value="1"/>
</dbReference>
<comment type="subcellular location">
    <subcellularLocation>
        <location evidence="2">Cytoplasm</location>
    </subcellularLocation>
    <subcellularLocation>
        <location evidence="1">Nucleus</location>
    </subcellularLocation>
</comment>
<feature type="compositionally biased region" description="Polar residues" evidence="10">
    <location>
        <begin position="144"/>
        <end position="167"/>
    </location>
</feature>
<proteinExistence type="inferred from homology"/>
<feature type="compositionally biased region" description="Low complexity" evidence="10">
    <location>
        <begin position="356"/>
        <end position="372"/>
    </location>
</feature>
<feature type="domain" description="Transducer of regulated CREB activity C-terminal" evidence="13">
    <location>
        <begin position="484"/>
        <end position="554"/>
    </location>
</feature>
<dbReference type="InterPro" id="IPR024783">
    <property type="entry name" value="TORC_N"/>
</dbReference>
<dbReference type="InterPro" id="IPR024786">
    <property type="entry name" value="TORC"/>
</dbReference>
<evidence type="ECO:0000256" key="8">
    <source>
        <dbReference type="ARBA" id="ARBA00023163"/>
    </source>
</evidence>
<dbReference type="PANTHER" id="PTHR13589">
    <property type="entry name" value="CREB-REGULATED TRANSCRIPTION COACTIVATOR"/>
    <property type="match status" value="1"/>
</dbReference>
<sequence>MANPRKFSEKIALHTHRQAEETARFEQIMKEVSDATARVNNEKEPVKSTLRISSQALGSFRGGSLPNVSAQNAEGTPTHTADKTDKKPDEVSHSHTNVHFRESRARSQGGPIRRPQDRKHDTSPYSSGPFLSPPPDTSWRRTNSDSALHQSAMQGMNTERNDSTNSRWMVPAVNGPEHHDNRRPRSSCEVPRVPGINIYHTAHEPGTIQIPIGNNTGSLPDLTSVHFPSPIHAPLDQEHDQGSSPYSSSPVNTSPSTLSPTSILPGARQQTGRFPFNTPVSTHQNHLSVPVNSRYMHRNKVVVDNNSTIDNQDFTLMRGMNVYQQPVPPTSPSPTLQQIAGYRSPRPNPQLSPSLGGRHSAPGSPGAPSPLSDYQIYNQHETAQLQQHFNRISMGVDWAQLVASLMESGCTWSAQVQMDTPVSSVSYMEPGNVQLTQSQSQILPEVSTELAGDAGYYSTSPSQLVYQTNPPSLHTTPNTPTSIPDIVLTDFSSADELSRQDMALTKQIEAELLANENELREGLEPLDFDSMQMLSDTGINLIPDSVEDHFRLDRS</sequence>
<dbReference type="GeneID" id="108564413"/>
<reference evidence="15" key="1">
    <citation type="submission" date="2025-08" db="UniProtKB">
        <authorList>
            <consortium name="RefSeq"/>
        </authorList>
    </citation>
    <scope>IDENTIFICATION</scope>
    <source>
        <tissue evidence="15">Whole Larva</tissue>
    </source>
</reference>
<evidence type="ECO:0000256" key="9">
    <source>
        <dbReference type="ARBA" id="ARBA00023242"/>
    </source>
</evidence>
<keyword evidence="14" id="KW-1185">Reference proteome</keyword>
<evidence type="ECO:0000259" key="12">
    <source>
        <dbReference type="Pfam" id="PF12885"/>
    </source>
</evidence>
<dbReference type="Pfam" id="PF12884">
    <property type="entry name" value="TORC_N"/>
    <property type="match status" value="1"/>
</dbReference>
<comment type="similarity">
    <text evidence="3">Belongs to the TORC family.</text>
</comment>
<feature type="compositionally biased region" description="Basic and acidic residues" evidence="10">
    <location>
        <begin position="80"/>
        <end position="105"/>
    </location>
</feature>
<feature type="region of interest" description="Disordered" evidence="10">
    <location>
        <begin position="1"/>
        <end position="25"/>
    </location>
</feature>
<feature type="domain" description="Transducer of regulated CREB activity middle" evidence="12">
    <location>
        <begin position="183"/>
        <end position="251"/>
    </location>
</feature>
<dbReference type="InterPro" id="IPR024785">
    <property type="entry name" value="TORC_C"/>
</dbReference>
<evidence type="ECO:0000256" key="2">
    <source>
        <dbReference type="ARBA" id="ARBA00004496"/>
    </source>
</evidence>
<keyword evidence="7" id="KW-0010">Activator</keyword>